<comment type="caution">
    <text evidence="2">The sequence shown here is derived from an EMBL/GenBank/DDBJ whole genome shotgun (WGS) entry which is preliminary data.</text>
</comment>
<organism evidence="2 3">
    <name type="scientific">Homarus americanus</name>
    <name type="common">American lobster</name>
    <dbReference type="NCBI Taxonomy" id="6706"/>
    <lineage>
        <taxon>Eukaryota</taxon>
        <taxon>Metazoa</taxon>
        <taxon>Ecdysozoa</taxon>
        <taxon>Arthropoda</taxon>
        <taxon>Crustacea</taxon>
        <taxon>Multicrustacea</taxon>
        <taxon>Malacostraca</taxon>
        <taxon>Eumalacostraca</taxon>
        <taxon>Eucarida</taxon>
        <taxon>Decapoda</taxon>
        <taxon>Pleocyemata</taxon>
        <taxon>Astacidea</taxon>
        <taxon>Nephropoidea</taxon>
        <taxon>Nephropidae</taxon>
        <taxon>Homarus</taxon>
    </lineage>
</organism>
<evidence type="ECO:0000313" key="3">
    <source>
        <dbReference type="Proteomes" id="UP000747542"/>
    </source>
</evidence>
<evidence type="ECO:0000259" key="1">
    <source>
        <dbReference type="SMART" id="SM00745"/>
    </source>
</evidence>
<dbReference type="Pfam" id="PF16565">
    <property type="entry name" value="MIT_C"/>
    <property type="match status" value="1"/>
</dbReference>
<feature type="domain" description="MIT" evidence="1">
    <location>
        <begin position="36"/>
        <end position="114"/>
    </location>
</feature>
<name>A0A8J5TL58_HOMAM</name>
<protein>
    <submittedName>
        <fullName evidence="2">MIT domain-containing protein 1-like</fullName>
    </submittedName>
</protein>
<dbReference type="SMART" id="SM00745">
    <property type="entry name" value="MIT"/>
    <property type="match status" value="1"/>
</dbReference>
<dbReference type="Pfam" id="PF04212">
    <property type="entry name" value="MIT"/>
    <property type="match status" value="1"/>
</dbReference>
<sequence length="274" mass="31809">MKLEQRRHRPLRDKILISTYRNKCQSTVRKTDKMSGGGPEAAAVQVLTRAVQLDNEKKFAEALACYEQGIRLLLQAEKEVNDEGKRSHFRKKTKEYLSRAEAMKEAAAKQRTMGRTHKQIQVEAGATGYSYETIFGPLLDKTLSSVVVEDAYIRSTHQIYNFLHFCELLVLKAECLRSITLRTTRDPSGHGIQHERLSEIQQSLEKHSIKFTFIFSDTIHDREIRFDNGWIIKIGRGLDYFRKADGRFSLGWTEYHFRQCHQTTIDIFHQQSVE</sequence>
<dbReference type="PANTHER" id="PTHR21222">
    <property type="entry name" value="MIT DOMAIN-CONTAINING PROTEIN 1"/>
    <property type="match status" value="1"/>
</dbReference>
<evidence type="ECO:0000313" key="2">
    <source>
        <dbReference type="EMBL" id="KAG7176670.1"/>
    </source>
</evidence>
<dbReference type="Proteomes" id="UP000747542">
    <property type="component" value="Unassembled WGS sequence"/>
</dbReference>
<dbReference type="CDD" id="cd02685">
    <property type="entry name" value="MIT_C"/>
    <property type="match status" value="1"/>
</dbReference>
<keyword evidence="3" id="KW-1185">Reference proteome</keyword>
<dbReference type="AlphaFoldDB" id="A0A8J5TL58"/>
<proteinExistence type="predicted"/>
<dbReference type="InterPro" id="IPR052817">
    <property type="entry name" value="MIT_domain_contain_protein1"/>
</dbReference>
<accession>A0A8J5TL58</accession>
<dbReference type="InterPro" id="IPR032341">
    <property type="entry name" value="MITD1_C"/>
</dbReference>
<dbReference type="InterPro" id="IPR007330">
    <property type="entry name" value="MIT_dom"/>
</dbReference>
<dbReference type="OrthoDB" id="19553at2759"/>
<dbReference type="EMBL" id="JAHLQT010003055">
    <property type="protein sequence ID" value="KAG7176670.1"/>
    <property type="molecule type" value="Genomic_DNA"/>
</dbReference>
<dbReference type="PANTHER" id="PTHR21222:SF1">
    <property type="entry name" value="MIT DOMAIN-CONTAINING PROTEIN 1"/>
    <property type="match status" value="1"/>
</dbReference>
<reference evidence="2" key="1">
    <citation type="journal article" date="2021" name="Sci. Adv.">
        <title>The American lobster genome reveals insights on longevity, neural, and immune adaptations.</title>
        <authorList>
            <person name="Polinski J.M."/>
            <person name="Zimin A.V."/>
            <person name="Clark K.F."/>
            <person name="Kohn A.B."/>
            <person name="Sadowski N."/>
            <person name="Timp W."/>
            <person name="Ptitsyn A."/>
            <person name="Khanna P."/>
            <person name="Romanova D.Y."/>
            <person name="Williams P."/>
            <person name="Greenwood S.J."/>
            <person name="Moroz L.L."/>
            <person name="Walt D.R."/>
            <person name="Bodnar A.G."/>
        </authorList>
    </citation>
    <scope>NUCLEOTIDE SEQUENCE</scope>
    <source>
        <strain evidence="2">GMGI-L3</strain>
    </source>
</reference>
<gene>
    <name evidence="2" type="primary">MITD1-L</name>
    <name evidence="2" type="ORF">Hamer_G015489</name>
</gene>